<protein>
    <submittedName>
        <fullName evidence="2">Uncharacterized protein</fullName>
    </submittedName>
</protein>
<sequence>MAFFVRPDGLTGALRRRCAALLAAALLPSTPAAKEGGSTGGEVSGPDLADTRADTRQ</sequence>
<dbReference type="KEGG" id="scb:SCAB_34141"/>
<name>C9ZGR7_STRSW</name>
<dbReference type="RefSeq" id="WP_013001163.1">
    <property type="nucleotide sequence ID" value="NC_013929.1"/>
</dbReference>
<dbReference type="STRING" id="680198.SCAB_34141"/>
<dbReference type="HOGENOM" id="CLU_2994898_0_0_11"/>
<evidence type="ECO:0000256" key="1">
    <source>
        <dbReference type="SAM" id="MobiDB-lite"/>
    </source>
</evidence>
<evidence type="ECO:0000313" key="3">
    <source>
        <dbReference type="Proteomes" id="UP000001444"/>
    </source>
</evidence>
<dbReference type="EMBL" id="FN554889">
    <property type="protein sequence ID" value="CBG70511.1"/>
    <property type="molecule type" value="Genomic_DNA"/>
</dbReference>
<proteinExistence type="predicted"/>
<feature type="region of interest" description="Disordered" evidence="1">
    <location>
        <begin position="30"/>
        <end position="57"/>
    </location>
</feature>
<accession>C9ZGR7</accession>
<dbReference type="AlphaFoldDB" id="C9ZGR7"/>
<reference evidence="2 3" key="1">
    <citation type="journal article" date="2010" name="Mol. Plant Microbe Interact.">
        <title>Streptomyces scabies 87-22 contains a coronafacic acid-like biosynthetic cluster that contributes to plant-microbe interactions.</title>
        <authorList>
            <person name="Bignell D.R."/>
            <person name="Seipke R.F."/>
            <person name="Huguet-Tapia J.C."/>
            <person name="Chambers A.H."/>
            <person name="Parry R.J."/>
            <person name="Loria R."/>
        </authorList>
    </citation>
    <scope>NUCLEOTIDE SEQUENCE [LARGE SCALE GENOMIC DNA]</scope>
    <source>
        <strain evidence="2 3">87.22</strain>
    </source>
</reference>
<evidence type="ECO:0000313" key="2">
    <source>
        <dbReference type="EMBL" id="CBG70511.1"/>
    </source>
</evidence>
<organism evidence="2 3">
    <name type="scientific">Streptomyces scabiei (strain 87.22)</name>
    <dbReference type="NCBI Taxonomy" id="680198"/>
    <lineage>
        <taxon>Bacteria</taxon>
        <taxon>Bacillati</taxon>
        <taxon>Actinomycetota</taxon>
        <taxon>Actinomycetes</taxon>
        <taxon>Kitasatosporales</taxon>
        <taxon>Streptomycetaceae</taxon>
        <taxon>Streptomyces</taxon>
    </lineage>
</organism>
<keyword evidence="3" id="KW-1185">Reference proteome</keyword>
<dbReference type="GeneID" id="43501605"/>
<gene>
    <name evidence="2" type="ordered locus">SCAB_34141</name>
</gene>
<dbReference type="Proteomes" id="UP000001444">
    <property type="component" value="Chromosome"/>
</dbReference>